<evidence type="ECO:0000313" key="2">
    <source>
        <dbReference type="Proteomes" id="UP000000517"/>
    </source>
</evidence>
<accession>D9S5Y7</accession>
<gene>
    <name evidence="1" type="ordered locus">FSU_0393</name>
</gene>
<dbReference type="Proteomes" id="UP000000517">
    <property type="component" value="Chromosome"/>
</dbReference>
<reference evidence="2" key="1">
    <citation type="submission" date="2010-08" db="EMBL/GenBank/DDBJ databases">
        <title>Complete sequence of Fibrobacter succinogenes subsp. succinogenes S85.</title>
        <authorList>
            <person name="Durkin A.S."/>
            <person name="Nelson K.E."/>
            <person name="Morrison M."/>
            <person name="Forsberg C.W."/>
            <person name="Wilson D.B."/>
            <person name="Russell J.B."/>
            <person name="Cann I.K.O."/>
            <person name="Mackie R.I."/>
            <person name="White B.A."/>
        </authorList>
    </citation>
    <scope>NUCLEOTIDE SEQUENCE [LARGE SCALE GENOMIC DNA]</scope>
    <source>
        <strain evidence="2">ATCC 19169 / S85</strain>
    </source>
</reference>
<dbReference type="EMBL" id="CP002158">
    <property type="protein sequence ID" value="ADL26173.1"/>
    <property type="molecule type" value="Genomic_DNA"/>
</dbReference>
<protein>
    <submittedName>
        <fullName evidence="1">Uncharacterized protein</fullName>
    </submittedName>
</protein>
<name>D9S5Y7_FIBSS</name>
<evidence type="ECO:0000313" key="1">
    <source>
        <dbReference type="EMBL" id="ADL26173.1"/>
    </source>
</evidence>
<proteinExistence type="predicted"/>
<organism evidence="1 2">
    <name type="scientific">Fibrobacter succinogenes (strain ATCC 19169 / S85)</name>
    <dbReference type="NCBI Taxonomy" id="59374"/>
    <lineage>
        <taxon>Bacteria</taxon>
        <taxon>Pseudomonadati</taxon>
        <taxon>Fibrobacterota</taxon>
        <taxon>Fibrobacteria</taxon>
        <taxon>Fibrobacterales</taxon>
        <taxon>Fibrobacteraceae</taxon>
        <taxon>Fibrobacter</taxon>
    </lineage>
</organism>
<sequence length="62" mass="7364">MYSTSVFITIVEKIRKFAKFQGFLPTRGGSNIDVNFRLQRSKKFFRFISLPIYQHSKELAKF</sequence>
<dbReference type="KEGG" id="fsc:FSU_0393"/>
<dbReference type="AlphaFoldDB" id="D9S5Y7"/>
<dbReference type="HOGENOM" id="CLU_2897527_0_0_0"/>
<dbReference type="STRING" id="59374.FSU_0393"/>